<sequence>MRFTTALLLSLCAALPLTATAQDREGNDTPGDWKVTHFERFGIYLSSCDERQESDQLNQRCYLRYVDVFSPHPEFAAQFFFVVNTEDGPEVDFGMEAGTLFSPNGFRIEGENGELWKTRRVGCLTGLTCTFSGEDADALLAAMRDGDAFRFTFRDRHGKSQDLIWSLDGFSDAFADFNAQTTARGL</sequence>
<accession>A0A0P1IN03</accession>
<gene>
    <name evidence="2" type="ORF">TA5114_00847</name>
</gene>
<evidence type="ECO:0000313" key="2">
    <source>
        <dbReference type="EMBL" id="CUK25057.1"/>
    </source>
</evidence>
<keyword evidence="3" id="KW-1185">Reference proteome</keyword>
<dbReference type="STRING" id="1715691.TA5113_02497"/>
<dbReference type="AlphaFoldDB" id="A0A0P1IN03"/>
<proteinExistence type="predicted"/>
<dbReference type="Proteomes" id="UP000051184">
    <property type="component" value="Unassembled WGS sequence"/>
</dbReference>
<dbReference type="InterPro" id="IPR038696">
    <property type="entry name" value="IalB_sf"/>
</dbReference>
<keyword evidence="1" id="KW-0732">Signal</keyword>
<organism evidence="2 3">
    <name type="scientific">Cognatishimia activa</name>
    <dbReference type="NCBI Taxonomy" id="1715691"/>
    <lineage>
        <taxon>Bacteria</taxon>
        <taxon>Pseudomonadati</taxon>
        <taxon>Pseudomonadota</taxon>
        <taxon>Alphaproteobacteria</taxon>
        <taxon>Rhodobacterales</taxon>
        <taxon>Paracoccaceae</taxon>
        <taxon>Cognatishimia</taxon>
    </lineage>
</organism>
<reference evidence="3" key="1">
    <citation type="submission" date="2015-09" db="EMBL/GenBank/DDBJ databases">
        <authorList>
            <person name="Rodrigo-Torres Lidia"/>
            <person name="Arahal R.David."/>
        </authorList>
    </citation>
    <scope>NUCLEOTIDE SEQUENCE [LARGE SCALE GENOMIC DNA]</scope>
    <source>
        <strain evidence="3">CECT 5114</strain>
    </source>
</reference>
<dbReference type="EMBL" id="CYUE01000006">
    <property type="protein sequence ID" value="CUK25057.1"/>
    <property type="molecule type" value="Genomic_DNA"/>
</dbReference>
<evidence type="ECO:0000256" key="1">
    <source>
        <dbReference type="SAM" id="SignalP"/>
    </source>
</evidence>
<feature type="chain" id="PRO_5006065434" description="Invasion protein B, involved in pathogenesis" evidence="1">
    <location>
        <begin position="22"/>
        <end position="186"/>
    </location>
</feature>
<name>A0A0P1IN03_9RHOB</name>
<evidence type="ECO:0008006" key="4">
    <source>
        <dbReference type="Google" id="ProtNLM"/>
    </source>
</evidence>
<protein>
    <recommendedName>
        <fullName evidence="4">Invasion protein B, involved in pathogenesis</fullName>
    </recommendedName>
</protein>
<dbReference type="RefSeq" id="WP_058314083.1">
    <property type="nucleotide sequence ID" value="NZ_CYTO01000024.1"/>
</dbReference>
<dbReference type="OrthoDB" id="7704372at2"/>
<dbReference type="Gene3D" id="2.60.40.1880">
    <property type="entry name" value="Invasion associated locus B (IalB) protein"/>
    <property type="match status" value="1"/>
</dbReference>
<evidence type="ECO:0000313" key="3">
    <source>
        <dbReference type="Proteomes" id="UP000051184"/>
    </source>
</evidence>
<feature type="signal peptide" evidence="1">
    <location>
        <begin position="1"/>
        <end position="21"/>
    </location>
</feature>